<accession>A0ABN0X1R5</accession>
<evidence type="ECO:0000256" key="1">
    <source>
        <dbReference type="SAM" id="MobiDB-lite"/>
    </source>
</evidence>
<gene>
    <name evidence="2" type="ORF">GCM10010151_48060</name>
</gene>
<feature type="region of interest" description="Disordered" evidence="1">
    <location>
        <begin position="51"/>
        <end position="83"/>
    </location>
</feature>
<evidence type="ECO:0000313" key="2">
    <source>
        <dbReference type="EMBL" id="GAA0352905.1"/>
    </source>
</evidence>
<organism evidence="2 3">
    <name type="scientific">Actinoallomurus spadix</name>
    <dbReference type="NCBI Taxonomy" id="79912"/>
    <lineage>
        <taxon>Bacteria</taxon>
        <taxon>Bacillati</taxon>
        <taxon>Actinomycetota</taxon>
        <taxon>Actinomycetes</taxon>
        <taxon>Streptosporangiales</taxon>
        <taxon>Thermomonosporaceae</taxon>
        <taxon>Actinoallomurus</taxon>
    </lineage>
</organism>
<proteinExistence type="predicted"/>
<sequence length="127" mass="12663">MSGERARRRIPAILVSLLLFLGAGGGLGAASSSSPDARPLTATVAATAPLAGAAPAAEHGRHAPRLGEHRLTGKTPLRASGPAGVSMAAGLPVWWRGPHRTSSRAPAGDRPTRGGRAPPVLSSSASA</sequence>
<dbReference type="Proteomes" id="UP001501822">
    <property type="component" value="Unassembled WGS sequence"/>
</dbReference>
<reference evidence="2 3" key="1">
    <citation type="journal article" date="2019" name="Int. J. Syst. Evol. Microbiol.">
        <title>The Global Catalogue of Microorganisms (GCM) 10K type strain sequencing project: providing services to taxonomists for standard genome sequencing and annotation.</title>
        <authorList>
            <consortium name="The Broad Institute Genomics Platform"/>
            <consortium name="The Broad Institute Genome Sequencing Center for Infectious Disease"/>
            <person name="Wu L."/>
            <person name="Ma J."/>
        </authorList>
    </citation>
    <scope>NUCLEOTIDE SEQUENCE [LARGE SCALE GENOMIC DNA]</scope>
    <source>
        <strain evidence="2 3">JCM 3146</strain>
    </source>
</reference>
<feature type="region of interest" description="Disordered" evidence="1">
    <location>
        <begin position="95"/>
        <end position="127"/>
    </location>
</feature>
<protein>
    <submittedName>
        <fullName evidence="2">Uncharacterized protein</fullName>
    </submittedName>
</protein>
<name>A0ABN0X1R5_9ACTN</name>
<comment type="caution">
    <text evidence="2">The sequence shown here is derived from an EMBL/GenBank/DDBJ whole genome shotgun (WGS) entry which is preliminary data.</text>
</comment>
<keyword evidence="3" id="KW-1185">Reference proteome</keyword>
<evidence type="ECO:0000313" key="3">
    <source>
        <dbReference type="Proteomes" id="UP001501822"/>
    </source>
</evidence>
<dbReference type="EMBL" id="BAAABM010000045">
    <property type="protein sequence ID" value="GAA0352905.1"/>
    <property type="molecule type" value="Genomic_DNA"/>
</dbReference>
<feature type="compositionally biased region" description="Basic and acidic residues" evidence="1">
    <location>
        <begin position="58"/>
        <end position="71"/>
    </location>
</feature>
<dbReference type="RefSeq" id="WP_252807512.1">
    <property type="nucleotide sequence ID" value="NZ_BAAABM010000045.1"/>
</dbReference>